<reference evidence="6 7" key="1">
    <citation type="journal article" date="2021" name="Nat. Commun.">
        <title>Genetic determinants of endophytism in the Arabidopsis root mycobiome.</title>
        <authorList>
            <person name="Mesny F."/>
            <person name="Miyauchi S."/>
            <person name="Thiergart T."/>
            <person name="Pickel B."/>
            <person name="Atanasova L."/>
            <person name="Karlsson M."/>
            <person name="Huettel B."/>
            <person name="Barry K.W."/>
            <person name="Haridas S."/>
            <person name="Chen C."/>
            <person name="Bauer D."/>
            <person name="Andreopoulos W."/>
            <person name="Pangilinan J."/>
            <person name="LaButti K."/>
            <person name="Riley R."/>
            <person name="Lipzen A."/>
            <person name="Clum A."/>
            <person name="Drula E."/>
            <person name="Henrissat B."/>
            <person name="Kohler A."/>
            <person name="Grigoriev I.V."/>
            <person name="Martin F.M."/>
            <person name="Hacquard S."/>
        </authorList>
    </citation>
    <scope>NUCLEOTIDE SEQUENCE [LARGE SCALE GENOMIC DNA]</scope>
    <source>
        <strain evidence="6 7">MPI-CAGE-CH-0241</strain>
    </source>
</reference>
<protein>
    <submittedName>
        <fullName evidence="6">RTA1 like protein-domain-containing protein</fullName>
    </submittedName>
</protein>
<dbReference type="PANTHER" id="PTHR31465">
    <property type="entry name" value="PROTEIN RTA1-RELATED"/>
    <property type="match status" value="1"/>
</dbReference>
<keyword evidence="2 5" id="KW-0812">Transmembrane</keyword>
<dbReference type="InterPro" id="IPR007568">
    <property type="entry name" value="RTA1"/>
</dbReference>
<organism evidence="6 7">
    <name type="scientific">Thelonectria olida</name>
    <dbReference type="NCBI Taxonomy" id="1576542"/>
    <lineage>
        <taxon>Eukaryota</taxon>
        <taxon>Fungi</taxon>
        <taxon>Dikarya</taxon>
        <taxon>Ascomycota</taxon>
        <taxon>Pezizomycotina</taxon>
        <taxon>Sordariomycetes</taxon>
        <taxon>Hypocreomycetidae</taxon>
        <taxon>Hypocreales</taxon>
        <taxon>Nectriaceae</taxon>
        <taxon>Thelonectria</taxon>
    </lineage>
</organism>
<dbReference type="OrthoDB" id="3358017at2759"/>
<dbReference type="Pfam" id="PF04479">
    <property type="entry name" value="RTA1"/>
    <property type="match status" value="1"/>
</dbReference>
<dbReference type="EMBL" id="JAGPYM010000039">
    <property type="protein sequence ID" value="KAH6874370.1"/>
    <property type="molecule type" value="Genomic_DNA"/>
</dbReference>
<dbReference type="AlphaFoldDB" id="A0A9P8VT13"/>
<gene>
    <name evidence="6" type="ORF">B0T10DRAFT_498829</name>
</gene>
<evidence type="ECO:0000313" key="6">
    <source>
        <dbReference type="EMBL" id="KAH6874370.1"/>
    </source>
</evidence>
<evidence type="ECO:0000256" key="4">
    <source>
        <dbReference type="ARBA" id="ARBA00023136"/>
    </source>
</evidence>
<keyword evidence="4 5" id="KW-0472">Membrane</keyword>
<evidence type="ECO:0000313" key="7">
    <source>
        <dbReference type="Proteomes" id="UP000777438"/>
    </source>
</evidence>
<feature type="transmembrane region" description="Helical" evidence="5">
    <location>
        <begin position="265"/>
        <end position="285"/>
    </location>
</feature>
<feature type="transmembrane region" description="Helical" evidence="5">
    <location>
        <begin position="109"/>
        <end position="130"/>
    </location>
</feature>
<keyword evidence="7" id="KW-1185">Reference proteome</keyword>
<dbReference type="GO" id="GO:0016020">
    <property type="term" value="C:membrane"/>
    <property type="evidence" value="ECO:0007669"/>
    <property type="project" value="UniProtKB-SubCell"/>
</dbReference>
<evidence type="ECO:0000256" key="5">
    <source>
        <dbReference type="SAM" id="Phobius"/>
    </source>
</evidence>
<comment type="subcellular location">
    <subcellularLocation>
        <location evidence="1">Membrane</location>
        <topology evidence="1">Multi-pass membrane protein</topology>
    </subcellularLocation>
</comment>
<name>A0A9P8VT13_9HYPO</name>
<feature type="transmembrane region" description="Helical" evidence="5">
    <location>
        <begin position="31"/>
        <end position="49"/>
    </location>
</feature>
<sequence>MSDSIQFITAFPRSESDATAFRFYHYNPTKACAVIFGLLFMATTGVHMYQSWRTRCWFVIPLIVGGICKQQSPSLSSAFLIFKIQVETIGYFGRVASANESPNWTLGPYIVQTLLLLVAPALFAATIYMALGRIITVVDGEGRALIPKKWLTKIFVAGDVLSFLLQGAGGGIQASGTLEGLENGTNIIIAGLFVQLFFFGLFIIVAVAFHLAIRKAPTGRSSSGIPWQLHMLALYVASVLIMVRSVFRVIEYLQGFNGYLLHHEIYLYIFDALLMLFTMILFNLVHPSGISAMINGGKPFNYEFQDGPSRHHRLGSNAA</sequence>
<accession>A0A9P8VT13</accession>
<dbReference type="Proteomes" id="UP000777438">
    <property type="component" value="Unassembled WGS sequence"/>
</dbReference>
<feature type="transmembrane region" description="Helical" evidence="5">
    <location>
        <begin position="150"/>
        <end position="168"/>
    </location>
</feature>
<feature type="transmembrane region" description="Helical" evidence="5">
    <location>
        <begin position="188"/>
        <end position="211"/>
    </location>
</feature>
<dbReference type="PANTHER" id="PTHR31465:SF1">
    <property type="entry name" value="PROTEIN RTA1-RELATED"/>
    <property type="match status" value="1"/>
</dbReference>
<evidence type="ECO:0000256" key="1">
    <source>
        <dbReference type="ARBA" id="ARBA00004141"/>
    </source>
</evidence>
<proteinExistence type="predicted"/>
<comment type="caution">
    <text evidence="6">The sequence shown here is derived from an EMBL/GenBank/DDBJ whole genome shotgun (WGS) entry which is preliminary data.</text>
</comment>
<keyword evidence="3 5" id="KW-1133">Transmembrane helix</keyword>
<evidence type="ECO:0000256" key="3">
    <source>
        <dbReference type="ARBA" id="ARBA00022989"/>
    </source>
</evidence>
<evidence type="ECO:0000256" key="2">
    <source>
        <dbReference type="ARBA" id="ARBA00022692"/>
    </source>
</evidence>
<feature type="transmembrane region" description="Helical" evidence="5">
    <location>
        <begin position="232"/>
        <end position="253"/>
    </location>
</feature>